<feature type="compositionally biased region" description="Low complexity" evidence="2">
    <location>
        <begin position="718"/>
        <end position="732"/>
    </location>
</feature>
<feature type="coiled-coil region" evidence="1">
    <location>
        <begin position="466"/>
        <end position="595"/>
    </location>
</feature>
<feature type="region of interest" description="Disordered" evidence="2">
    <location>
        <begin position="47"/>
        <end position="90"/>
    </location>
</feature>
<feature type="region of interest" description="Disordered" evidence="2">
    <location>
        <begin position="180"/>
        <end position="215"/>
    </location>
</feature>
<dbReference type="InterPro" id="IPR040248">
    <property type="entry name" value="RRBP1"/>
</dbReference>
<feature type="coiled-coil region" evidence="1">
    <location>
        <begin position="624"/>
        <end position="658"/>
    </location>
</feature>
<feature type="transmembrane region" description="Helical" evidence="3">
    <location>
        <begin position="6"/>
        <end position="23"/>
    </location>
</feature>
<evidence type="ECO:0000256" key="2">
    <source>
        <dbReference type="SAM" id="MobiDB-lite"/>
    </source>
</evidence>
<feature type="compositionally biased region" description="Basic and acidic residues" evidence="2">
    <location>
        <begin position="180"/>
        <end position="202"/>
    </location>
</feature>
<sequence>MEFYVYFVIVVVILVSLATSLIISKLPRGKTFDEVLSEKKKLAEKLYGTSGKKSQKAKKQQPVNVGKKSKDKVSKVKDVDATEDAVDVPEEKSLLSKGHVEFSEPEIISDSDSPRNKKQLSVTSGKKSGKKNGGKASGTGILINKSETSAVKATAAVEPMNHFEQIHPKDDAEILRAAKDDAAESRNQSKMDKSAALRDSKKGKNPKVQTDKEEKVVAPVPVEEKVVVKKVPENAGVKEKAPKKGTGKKQDVSGLPVQRIIAETDEIGVNFLIPLLAKAELSRSEIQIVIEYLLNKQSDTITVNHSEWTEGKSDVVQKLKKQIELKEKALLDEQEASAGMQARLRELRAEINLEKSQYNANLKGYIEEITQKTKDLQIMSADYQQLSEKYANEKQQMTVQMQQLQSKLLQEKKTNSQEHLQQIQQLTEANTVLNGEIIAKTKLISDVNEQFQKFANEKHQMVETVKKDYEGKMTEYEMIMRKKEEQQLYLEQDLQKIRQIAEHDADALRRLKENFDVKRYEVEQYKTQLAEMTKNNHNIEDMGKVEIRNLQNALDSCKTDLTRSRSEVNDFRNKSEDLEAQVVELKRQISLWSGKIHEQTAKMTEMDANLTGYKSDLEERTTKLAEADNKIRCFGEERERLEKQIEDLKLKNNDTTEIQKAAAQEVENRTKSKIIKIFPNIPTGPTQYDQWIDHVGEYLRDKCTSTSSIQHSTIINTSTSNSYKNNSNSESSDVGADGKSVTTNNHSVESEDGADGVSDDRLETLLLQNAQLQRTVDEYKIIVADTEGVLKNLELKVKEQDSYWRKVVETKDEELQGLKISSSCQPINND</sequence>
<name>A0A1L8DS95_9DIPT</name>
<proteinExistence type="predicted"/>
<dbReference type="Gene3D" id="1.10.287.1490">
    <property type="match status" value="1"/>
</dbReference>
<feature type="region of interest" description="Disordered" evidence="2">
    <location>
        <begin position="718"/>
        <end position="757"/>
    </location>
</feature>
<keyword evidence="3" id="KW-0472">Membrane</keyword>
<keyword evidence="1" id="KW-0175">Coiled coil</keyword>
<evidence type="ECO:0000256" key="1">
    <source>
        <dbReference type="SAM" id="Coils"/>
    </source>
</evidence>
<feature type="region of interest" description="Disordered" evidence="2">
    <location>
        <begin position="104"/>
        <end position="146"/>
    </location>
</feature>
<keyword evidence="3" id="KW-0812">Transmembrane</keyword>
<dbReference type="PANTHER" id="PTHR18939">
    <property type="entry name" value="RIBOSOME BINDING PROTEIN-1"/>
    <property type="match status" value="1"/>
</dbReference>
<keyword evidence="3" id="KW-1133">Transmembrane helix</keyword>
<evidence type="ECO:0000313" key="4">
    <source>
        <dbReference type="EMBL" id="JAV09346.1"/>
    </source>
</evidence>
<reference evidence="4" key="1">
    <citation type="submission" date="2016-12" db="EMBL/GenBank/DDBJ databases">
        <title>An insight into the sialome and mialome of the sand fly, Nyssomyia neivai.</title>
        <authorList>
            <person name="Sebastian V."/>
            <person name="Goulart T.M."/>
            <person name="Oliveira W."/>
            <person name="Calvo E."/>
            <person name="Oliveira L.F."/>
            <person name="Pinto M.C."/>
            <person name="Rosselino A.M."/>
            <person name="Ribeiro J.M."/>
        </authorList>
    </citation>
    <scope>NUCLEOTIDE SEQUENCE</scope>
</reference>
<accession>A0A1L8DS95</accession>
<feature type="coiled-coil region" evidence="1">
    <location>
        <begin position="316"/>
        <end position="429"/>
    </location>
</feature>
<organism evidence="4">
    <name type="scientific">Nyssomyia neivai</name>
    <dbReference type="NCBI Taxonomy" id="330878"/>
    <lineage>
        <taxon>Eukaryota</taxon>
        <taxon>Metazoa</taxon>
        <taxon>Ecdysozoa</taxon>
        <taxon>Arthropoda</taxon>
        <taxon>Hexapoda</taxon>
        <taxon>Insecta</taxon>
        <taxon>Pterygota</taxon>
        <taxon>Neoptera</taxon>
        <taxon>Endopterygota</taxon>
        <taxon>Diptera</taxon>
        <taxon>Nematocera</taxon>
        <taxon>Psychodoidea</taxon>
        <taxon>Psychodidae</taxon>
        <taxon>Nyssomyia</taxon>
    </lineage>
</organism>
<dbReference type="PANTHER" id="PTHR18939:SF4">
    <property type="entry name" value="RIBOSOME-BINDING PROTEIN 1"/>
    <property type="match status" value="1"/>
</dbReference>
<protein>
    <submittedName>
        <fullName evidence="4">Putative ribosome binding protein 1 log a dog</fullName>
    </submittedName>
</protein>
<evidence type="ECO:0000256" key="3">
    <source>
        <dbReference type="SAM" id="Phobius"/>
    </source>
</evidence>
<dbReference type="EMBL" id="GFDF01004738">
    <property type="protein sequence ID" value="JAV09346.1"/>
    <property type="molecule type" value="Transcribed_RNA"/>
</dbReference>
<feature type="compositionally biased region" description="Basic and acidic residues" evidence="2">
    <location>
        <begin position="71"/>
        <end position="80"/>
    </location>
</feature>
<dbReference type="GO" id="GO:0005789">
    <property type="term" value="C:endoplasmic reticulum membrane"/>
    <property type="evidence" value="ECO:0007669"/>
    <property type="project" value="TreeGrafter"/>
</dbReference>
<dbReference type="AlphaFoldDB" id="A0A1L8DS95"/>